<protein>
    <submittedName>
        <fullName evidence="1">(rape) hypothetical protein</fullName>
    </submittedName>
</protein>
<evidence type="ECO:0000313" key="1">
    <source>
        <dbReference type="EMBL" id="CAF2089148.1"/>
    </source>
</evidence>
<proteinExistence type="predicted"/>
<name>A0A816SJ97_BRANA</name>
<organism evidence="1">
    <name type="scientific">Brassica napus</name>
    <name type="common">Rape</name>
    <dbReference type="NCBI Taxonomy" id="3708"/>
    <lineage>
        <taxon>Eukaryota</taxon>
        <taxon>Viridiplantae</taxon>
        <taxon>Streptophyta</taxon>
        <taxon>Embryophyta</taxon>
        <taxon>Tracheophyta</taxon>
        <taxon>Spermatophyta</taxon>
        <taxon>Magnoliopsida</taxon>
        <taxon>eudicotyledons</taxon>
        <taxon>Gunneridae</taxon>
        <taxon>Pentapetalae</taxon>
        <taxon>rosids</taxon>
        <taxon>malvids</taxon>
        <taxon>Brassicales</taxon>
        <taxon>Brassicaceae</taxon>
        <taxon>Brassiceae</taxon>
        <taxon>Brassica</taxon>
    </lineage>
</organism>
<gene>
    <name evidence="1" type="ORF">DARMORV10_A06P36620.1</name>
</gene>
<accession>A0A816SJ97</accession>
<dbReference type="AlphaFoldDB" id="A0A816SJ97"/>
<dbReference type="Proteomes" id="UP001295469">
    <property type="component" value="Chromosome A06"/>
</dbReference>
<reference evidence="1" key="1">
    <citation type="submission" date="2021-01" db="EMBL/GenBank/DDBJ databases">
        <authorList>
            <consortium name="Genoscope - CEA"/>
            <person name="William W."/>
        </authorList>
    </citation>
    <scope>NUCLEOTIDE SEQUENCE</scope>
</reference>
<sequence length="59" mass="6452">MITCKTDAAWNKDTKLEGFGWIFEGSTLISPISAGSLLIAEAIAVRSALCMVITWRSYL</sequence>
<dbReference type="EMBL" id="HG994360">
    <property type="protein sequence ID" value="CAF2089148.1"/>
    <property type="molecule type" value="Genomic_DNA"/>
</dbReference>